<keyword evidence="4" id="KW-1185">Reference proteome</keyword>
<comment type="caution">
    <text evidence="3">The sequence shown here is derived from an EMBL/GenBank/DDBJ whole genome shotgun (WGS) entry which is preliminary data.</text>
</comment>
<keyword evidence="2" id="KW-1133">Transmembrane helix</keyword>
<name>A0A7J5YBC9_DISMA</name>
<dbReference type="Proteomes" id="UP000518266">
    <property type="component" value="Unassembled WGS sequence"/>
</dbReference>
<evidence type="ECO:0000313" key="3">
    <source>
        <dbReference type="EMBL" id="KAF3846772.1"/>
    </source>
</evidence>
<feature type="compositionally biased region" description="Basic and acidic residues" evidence="1">
    <location>
        <begin position="188"/>
        <end position="208"/>
    </location>
</feature>
<protein>
    <recommendedName>
        <fullName evidence="5">Meiosis inhibitor protein 1</fullName>
    </recommendedName>
</protein>
<evidence type="ECO:0000256" key="2">
    <source>
        <dbReference type="SAM" id="Phobius"/>
    </source>
</evidence>
<dbReference type="PANTHER" id="PTHR12044:SF14">
    <property type="entry name" value="MEIOTIC DOUBLE-STRANDED BREAK FORMATION PROTEIN 1"/>
    <property type="match status" value="1"/>
</dbReference>
<evidence type="ECO:0000313" key="4">
    <source>
        <dbReference type="Proteomes" id="UP000518266"/>
    </source>
</evidence>
<feature type="non-terminal residue" evidence="3">
    <location>
        <position position="565"/>
    </location>
</feature>
<feature type="region of interest" description="Disordered" evidence="1">
    <location>
        <begin position="188"/>
        <end position="212"/>
    </location>
</feature>
<organism evidence="3 4">
    <name type="scientific">Dissostichus mawsoni</name>
    <name type="common">Antarctic cod</name>
    <dbReference type="NCBI Taxonomy" id="36200"/>
    <lineage>
        <taxon>Eukaryota</taxon>
        <taxon>Metazoa</taxon>
        <taxon>Chordata</taxon>
        <taxon>Craniata</taxon>
        <taxon>Vertebrata</taxon>
        <taxon>Euteleostomi</taxon>
        <taxon>Actinopterygii</taxon>
        <taxon>Neopterygii</taxon>
        <taxon>Teleostei</taxon>
        <taxon>Neoteleostei</taxon>
        <taxon>Acanthomorphata</taxon>
        <taxon>Eupercaria</taxon>
        <taxon>Perciformes</taxon>
        <taxon>Notothenioidei</taxon>
        <taxon>Nototheniidae</taxon>
        <taxon>Dissostichus</taxon>
    </lineage>
</organism>
<gene>
    <name evidence="3" type="ORF">F7725_003850</name>
</gene>
<dbReference type="EMBL" id="JAAKFY010000014">
    <property type="protein sequence ID" value="KAF3846772.1"/>
    <property type="molecule type" value="Genomic_DNA"/>
</dbReference>
<evidence type="ECO:0000256" key="1">
    <source>
        <dbReference type="SAM" id="MobiDB-lite"/>
    </source>
</evidence>
<accession>A0A7J5YBC9</accession>
<keyword evidence="2" id="KW-0472">Membrane</keyword>
<dbReference type="AlphaFoldDB" id="A0A7J5YBC9"/>
<dbReference type="PANTHER" id="PTHR12044">
    <property type="entry name" value="BCL2 INTERACTING MEDIATOR OF CELL DEATH"/>
    <property type="match status" value="1"/>
</dbReference>
<reference evidence="3 4" key="1">
    <citation type="submission" date="2020-03" db="EMBL/GenBank/DDBJ databases">
        <title>Dissostichus mawsoni Genome sequencing and assembly.</title>
        <authorList>
            <person name="Park H."/>
        </authorList>
    </citation>
    <scope>NUCLEOTIDE SEQUENCE [LARGE SCALE GENOMIC DNA]</scope>
    <source>
        <strain evidence="3">DM0001</strain>
        <tissue evidence="3">Muscle</tissue>
    </source>
</reference>
<keyword evidence="2" id="KW-0812">Transmembrane</keyword>
<evidence type="ECO:0008006" key="5">
    <source>
        <dbReference type="Google" id="ProtNLM"/>
    </source>
</evidence>
<dbReference type="OrthoDB" id="10015792at2759"/>
<feature type="transmembrane region" description="Helical" evidence="2">
    <location>
        <begin position="323"/>
        <end position="344"/>
    </location>
</feature>
<dbReference type="GO" id="GO:0007127">
    <property type="term" value="P:meiosis I"/>
    <property type="evidence" value="ECO:0007669"/>
    <property type="project" value="TreeGrafter"/>
</dbReference>
<dbReference type="InterPro" id="IPR052133">
    <property type="entry name" value="Immune_Signaling-Apoptosis_Reg"/>
</dbReference>
<proteinExistence type="predicted"/>
<sequence>MNKALLSATSIINASSFLFHFLPLDFEEVENTLLHNLPSLCCHLSDWSSLLCVTPGLQLSEYKGPRSTQYCMVILLHLALQQGDRLLPDQTVFSSVVVLLQSAQGGCAPPRFVLRSALYLLAATQDKIPDLDRAPLSCISKVLSSQSFSSLYIHHPALLHFIYRYPDLVEKFGSLVLELWLTKQTQHTDAEQSTEKGEERESSAKEDKEPDTETLELLTLIEKHPAVLLTLLDMVCTREPPWQAELWECWKSFCEFRETLMNSLPLLLKLLCVMEASDPPSSSSDSSKMDGVHFKLLYHAVSVLLSNSGLMTSCRQSSLPPPLLLFLLFLLLLLLLFLTCSISLSSLSPAVLQPPPPVLPCYLAARSLVSGPKEHQLESGRSCAATPPVVSLTSGPGLVGPRPLGVEDGSLYPLGTRGAQCLSTALSGLLLQKHELLLRASVNCLGSLLGFLQRRSPSTGTERELSEVRGVSAVESLLQHGSSKAVYWEPDLLQVMEAVEGRGVKELSEEAAQSLRLLLTQIQRSVMQPPLTEEQKQRVRSVIMSLALHTPPNLPGNVLYPSSVK</sequence>